<dbReference type="EMBL" id="CP037452">
    <property type="protein sequence ID" value="QDV52864.1"/>
    <property type="molecule type" value="Genomic_DNA"/>
</dbReference>
<keyword evidence="2" id="KW-1185">Reference proteome</keyword>
<name>A0A518IIE7_9PLAN</name>
<evidence type="ECO:0000313" key="1">
    <source>
        <dbReference type="EMBL" id="QDV52864.1"/>
    </source>
</evidence>
<dbReference type="KEGG" id="gfm:Enr17x_49340"/>
<sequence>MQIKYYKTKWAQEDLVYGQPPDLVILESKTNECHSKFEMHQWEFDNLFGSLFSLCFEDKIIPYLQIVKEWNEMLGFCDMDGVPSVIGDIEETIRSIQLVDPDIQESPWGLTADDLKALIQFLETKKTNEITIQNA</sequence>
<dbReference type="OrthoDB" id="9856838at2"/>
<organism evidence="1 2">
    <name type="scientific">Gimesia fumaroli</name>
    <dbReference type="NCBI Taxonomy" id="2527976"/>
    <lineage>
        <taxon>Bacteria</taxon>
        <taxon>Pseudomonadati</taxon>
        <taxon>Planctomycetota</taxon>
        <taxon>Planctomycetia</taxon>
        <taxon>Planctomycetales</taxon>
        <taxon>Planctomycetaceae</taxon>
        <taxon>Gimesia</taxon>
    </lineage>
</organism>
<proteinExistence type="predicted"/>
<accession>A0A518IIE7</accession>
<protein>
    <submittedName>
        <fullName evidence="1">Uncharacterized protein</fullName>
    </submittedName>
</protein>
<gene>
    <name evidence="1" type="ORF">Enr17x_49340</name>
</gene>
<dbReference type="AlphaFoldDB" id="A0A518IIE7"/>
<reference evidence="1 2" key="1">
    <citation type="submission" date="2019-03" db="EMBL/GenBank/DDBJ databases">
        <title>Deep-cultivation of Planctomycetes and their phenomic and genomic characterization uncovers novel biology.</title>
        <authorList>
            <person name="Wiegand S."/>
            <person name="Jogler M."/>
            <person name="Boedeker C."/>
            <person name="Pinto D."/>
            <person name="Vollmers J."/>
            <person name="Rivas-Marin E."/>
            <person name="Kohn T."/>
            <person name="Peeters S.H."/>
            <person name="Heuer A."/>
            <person name="Rast P."/>
            <person name="Oberbeckmann S."/>
            <person name="Bunk B."/>
            <person name="Jeske O."/>
            <person name="Meyerdierks A."/>
            <person name="Storesund J.E."/>
            <person name="Kallscheuer N."/>
            <person name="Luecker S."/>
            <person name="Lage O.M."/>
            <person name="Pohl T."/>
            <person name="Merkel B.J."/>
            <person name="Hornburger P."/>
            <person name="Mueller R.-W."/>
            <person name="Bruemmer F."/>
            <person name="Labrenz M."/>
            <person name="Spormann A.M."/>
            <person name="Op den Camp H."/>
            <person name="Overmann J."/>
            <person name="Amann R."/>
            <person name="Jetten M.S.M."/>
            <person name="Mascher T."/>
            <person name="Medema M.H."/>
            <person name="Devos D.P."/>
            <person name="Kaster A.-K."/>
            <person name="Ovreas L."/>
            <person name="Rohde M."/>
            <person name="Galperin M.Y."/>
            <person name="Jogler C."/>
        </authorList>
    </citation>
    <scope>NUCLEOTIDE SEQUENCE [LARGE SCALE GENOMIC DNA]</scope>
    <source>
        <strain evidence="1 2">Enr17</strain>
    </source>
</reference>
<dbReference type="RefSeq" id="WP_145312134.1">
    <property type="nucleotide sequence ID" value="NZ_CP037452.1"/>
</dbReference>
<evidence type="ECO:0000313" key="2">
    <source>
        <dbReference type="Proteomes" id="UP000318313"/>
    </source>
</evidence>
<dbReference type="Proteomes" id="UP000318313">
    <property type="component" value="Chromosome"/>
</dbReference>